<reference evidence="1" key="1">
    <citation type="submission" date="2021-01" db="EMBL/GenBank/DDBJ databases">
        <authorList>
            <person name="Corre E."/>
            <person name="Pelletier E."/>
            <person name="Niang G."/>
            <person name="Scheremetjew M."/>
            <person name="Finn R."/>
            <person name="Kale V."/>
            <person name="Holt S."/>
            <person name="Cochrane G."/>
            <person name="Meng A."/>
            <person name="Brown T."/>
            <person name="Cohen L."/>
        </authorList>
    </citation>
    <scope>NUCLEOTIDE SEQUENCE</scope>
    <source>
        <strain evidence="1">Ras09</strain>
    </source>
</reference>
<proteinExistence type="predicted"/>
<evidence type="ECO:0000313" key="1">
    <source>
        <dbReference type="EMBL" id="CAE0231987.1"/>
    </source>
</evidence>
<gene>
    <name evidence="1" type="ORF">SRAS04492_LOCUS3785</name>
</gene>
<dbReference type="AlphaFoldDB" id="A0A7S3FU98"/>
<name>A0A7S3FU98_9SPIT</name>
<dbReference type="EMBL" id="HBIA01007309">
    <property type="protein sequence ID" value="CAE0231987.1"/>
    <property type="molecule type" value="Transcribed_RNA"/>
</dbReference>
<protein>
    <submittedName>
        <fullName evidence="1">Uncharacterized protein</fullName>
    </submittedName>
</protein>
<organism evidence="1">
    <name type="scientific">Strombidium rassoulzadegani</name>
    <dbReference type="NCBI Taxonomy" id="1082188"/>
    <lineage>
        <taxon>Eukaryota</taxon>
        <taxon>Sar</taxon>
        <taxon>Alveolata</taxon>
        <taxon>Ciliophora</taxon>
        <taxon>Intramacronucleata</taxon>
        <taxon>Spirotrichea</taxon>
        <taxon>Oligotrichia</taxon>
        <taxon>Strombidiidae</taxon>
        <taxon>Strombidium</taxon>
    </lineage>
</organism>
<accession>A0A7S3FU98</accession>
<sequence length="140" mass="14895">MGRMGSGGCLPPLLPGQLVGELLAGELKLLYQLLIFEGVELVDLGFGVVDLVDDALELSLALASQEALAPFEHVLMGQLAREEGELVLDAQNVGEGERQLIVELELGVFNEVEYAAALGPLLGLIVCMGDWQAGEDLDYS</sequence>